<dbReference type="InterPro" id="IPR042070">
    <property type="entry name" value="PucR_C-HTH_sf"/>
</dbReference>
<comment type="similarity">
    <text evidence="1">Belongs to the CdaR family.</text>
</comment>
<organism evidence="4 5">
    <name type="scientific">Microbacterium album</name>
    <dbReference type="NCBI Taxonomy" id="2053191"/>
    <lineage>
        <taxon>Bacteria</taxon>
        <taxon>Bacillati</taxon>
        <taxon>Actinomycetota</taxon>
        <taxon>Actinomycetes</taxon>
        <taxon>Micrococcales</taxon>
        <taxon>Microbacteriaceae</taxon>
        <taxon>Microbacterium</taxon>
    </lineage>
</organism>
<accession>A0A917IG29</accession>
<evidence type="ECO:0000259" key="3">
    <source>
        <dbReference type="Pfam" id="PF17853"/>
    </source>
</evidence>
<dbReference type="PANTHER" id="PTHR33744">
    <property type="entry name" value="CARBOHYDRATE DIACID REGULATOR"/>
    <property type="match status" value="1"/>
</dbReference>
<dbReference type="EMBL" id="BMJY01000011">
    <property type="protein sequence ID" value="GGH46928.1"/>
    <property type="molecule type" value="Genomic_DNA"/>
</dbReference>
<dbReference type="Proteomes" id="UP000657592">
    <property type="component" value="Unassembled WGS sequence"/>
</dbReference>
<evidence type="ECO:0000313" key="5">
    <source>
        <dbReference type="Proteomes" id="UP000657592"/>
    </source>
</evidence>
<evidence type="ECO:0000259" key="2">
    <source>
        <dbReference type="Pfam" id="PF13556"/>
    </source>
</evidence>
<evidence type="ECO:0008006" key="6">
    <source>
        <dbReference type="Google" id="ProtNLM"/>
    </source>
</evidence>
<sequence length="508" mass="54244">MFPQHRVSLHTVLMPQSDVRELLGSAKHLGLSLLAGPPVGPALQRVVMAPIDALAAPPGSLVIATTRDGNPPSPYQVDVAIRQAIARDFSGLLFIGELVLAETARALAERARMRVLTCTSGSPPDIAMGIDRIVRGDAIGALARAEYAIDRAGAIAMQERDGSGEQILAAAGEALGVSLTIVPDPGARWTDPDAVCIGETAVGRLQADSSDAAVALATPVIASLVSRAMQRDLNERFAPTQSRADLIVELILADSSRVDAFAADATRLGLPLQLSHVVGWLRVSHRADPSHRPPRTMVAALELFALQLVEPRSELWHFASMHDDLVLVSSEQLGAGDHQRRLREVGSQLIHHVAALGGSDWLCTLGLGTPQLGASGLRQSAAEARIAVETAIASGRTGSIEATDVTGLRRVLLDFYASPLSRQLLDDVLAPLDALGPERSEVAVRTLQAYLSNRNSLARAAEALNLHPNAVNYRVRRAEQALQLDLSDPDHRFAVELACRVRLLSTRR</sequence>
<dbReference type="InterPro" id="IPR041522">
    <property type="entry name" value="CdaR_GGDEF"/>
</dbReference>
<reference evidence="4" key="1">
    <citation type="journal article" date="2014" name="Int. J. Syst. Evol. Microbiol.">
        <title>Complete genome sequence of Corynebacterium casei LMG S-19264T (=DSM 44701T), isolated from a smear-ripened cheese.</title>
        <authorList>
            <consortium name="US DOE Joint Genome Institute (JGI-PGF)"/>
            <person name="Walter F."/>
            <person name="Albersmeier A."/>
            <person name="Kalinowski J."/>
            <person name="Ruckert C."/>
        </authorList>
    </citation>
    <scope>NUCLEOTIDE SEQUENCE</scope>
    <source>
        <strain evidence="4">CGMCC 1.15794</strain>
    </source>
</reference>
<evidence type="ECO:0000313" key="4">
    <source>
        <dbReference type="EMBL" id="GGH46928.1"/>
    </source>
</evidence>
<dbReference type="AlphaFoldDB" id="A0A917IG29"/>
<dbReference type="Gene3D" id="1.10.10.2840">
    <property type="entry name" value="PucR C-terminal helix-turn-helix domain"/>
    <property type="match status" value="1"/>
</dbReference>
<evidence type="ECO:0000256" key="1">
    <source>
        <dbReference type="ARBA" id="ARBA00006754"/>
    </source>
</evidence>
<keyword evidence="5" id="KW-1185">Reference proteome</keyword>
<dbReference type="InterPro" id="IPR051448">
    <property type="entry name" value="CdaR-like_regulators"/>
</dbReference>
<feature type="domain" description="PucR C-terminal helix-turn-helix" evidence="2">
    <location>
        <begin position="444"/>
        <end position="501"/>
    </location>
</feature>
<dbReference type="InterPro" id="IPR025736">
    <property type="entry name" value="PucR_C-HTH_dom"/>
</dbReference>
<name>A0A917IG29_9MICO</name>
<feature type="domain" description="CdaR GGDEF-like" evidence="3">
    <location>
        <begin position="259"/>
        <end position="389"/>
    </location>
</feature>
<dbReference type="Pfam" id="PF17853">
    <property type="entry name" value="GGDEF_2"/>
    <property type="match status" value="1"/>
</dbReference>
<protein>
    <recommendedName>
        <fullName evidence="6">PucR family transcriptional regulator</fullName>
    </recommendedName>
</protein>
<gene>
    <name evidence="4" type="ORF">GCM10010921_23320</name>
</gene>
<comment type="caution">
    <text evidence="4">The sequence shown here is derived from an EMBL/GenBank/DDBJ whole genome shotgun (WGS) entry which is preliminary data.</text>
</comment>
<dbReference type="PANTHER" id="PTHR33744:SF1">
    <property type="entry name" value="DNA-BINDING TRANSCRIPTIONAL ACTIVATOR ADER"/>
    <property type="match status" value="1"/>
</dbReference>
<dbReference type="Pfam" id="PF13556">
    <property type="entry name" value="HTH_30"/>
    <property type="match status" value="1"/>
</dbReference>
<reference evidence="4" key="2">
    <citation type="submission" date="2020-09" db="EMBL/GenBank/DDBJ databases">
        <authorList>
            <person name="Sun Q."/>
            <person name="Zhou Y."/>
        </authorList>
    </citation>
    <scope>NUCLEOTIDE SEQUENCE</scope>
    <source>
        <strain evidence="4">CGMCC 1.15794</strain>
    </source>
</reference>
<proteinExistence type="inferred from homology"/>